<dbReference type="Proteomes" id="UP000070444">
    <property type="component" value="Unassembled WGS sequence"/>
</dbReference>
<protein>
    <recommendedName>
        <fullName evidence="3">RNI-like protein</fullName>
    </recommendedName>
</protein>
<accession>A0A137NSW9</accession>
<evidence type="ECO:0008006" key="3">
    <source>
        <dbReference type="Google" id="ProtNLM"/>
    </source>
</evidence>
<evidence type="ECO:0000313" key="1">
    <source>
        <dbReference type="EMBL" id="KXN65802.1"/>
    </source>
</evidence>
<dbReference type="OrthoDB" id="1517790at2759"/>
<dbReference type="InterPro" id="IPR032675">
    <property type="entry name" value="LRR_dom_sf"/>
</dbReference>
<proteinExistence type="predicted"/>
<name>A0A137NSW9_CONC2</name>
<keyword evidence="2" id="KW-1185">Reference proteome</keyword>
<dbReference type="AlphaFoldDB" id="A0A137NSW9"/>
<organism evidence="1 2">
    <name type="scientific">Conidiobolus coronatus (strain ATCC 28846 / CBS 209.66 / NRRL 28638)</name>
    <name type="common">Delacroixia coronata</name>
    <dbReference type="NCBI Taxonomy" id="796925"/>
    <lineage>
        <taxon>Eukaryota</taxon>
        <taxon>Fungi</taxon>
        <taxon>Fungi incertae sedis</taxon>
        <taxon>Zoopagomycota</taxon>
        <taxon>Entomophthoromycotina</taxon>
        <taxon>Entomophthoromycetes</taxon>
        <taxon>Entomophthorales</taxon>
        <taxon>Ancylistaceae</taxon>
        <taxon>Conidiobolus</taxon>
    </lineage>
</organism>
<gene>
    <name evidence="1" type="ORF">CONCODRAFT_12507</name>
</gene>
<dbReference type="Gene3D" id="3.80.10.10">
    <property type="entry name" value="Ribonuclease Inhibitor"/>
    <property type="match status" value="1"/>
</dbReference>
<sequence length="329" mass="38391">LKAFNTVCKKWNQLTNPIIHRSIKLSRGIKPEELINTNVKYAHYIKEATYCENLKSQRVIEFFETFKYITNLKVYDVEISQDQFLCIIKPLDKLEELDLRYITIKEIKRKRFYKESIQLPQNLNKLTLCSLELVGNPMLFVKTINSHSSLKEVVINYCNISDLLIPFNTHYPSLKALEYRYNLSKNHQYLVNVFKSNPQLLKLSISLECYNSLLDSSISQYLTNLKEIVFYESGYYHLRDENIINIFSIPKSVKKLKLNCDVLRVCLLNSIFKGCSELDECILNINETVIYSKSLSLNTGITSKIKKLKINTWDLDESLLDAILINCLI</sequence>
<dbReference type="EMBL" id="KQ964814">
    <property type="protein sequence ID" value="KXN65802.1"/>
    <property type="molecule type" value="Genomic_DNA"/>
</dbReference>
<evidence type="ECO:0000313" key="2">
    <source>
        <dbReference type="Proteomes" id="UP000070444"/>
    </source>
</evidence>
<reference evidence="1 2" key="1">
    <citation type="journal article" date="2015" name="Genome Biol. Evol.">
        <title>Phylogenomic analyses indicate that early fungi evolved digesting cell walls of algal ancestors of land plants.</title>
        <authorList>
            <person name="Chang Y."/>
            <person name="Wang S."/>
            <person name="Sekimoto S."/>
            <person name="Aerts A.L."/>
            <person name="Choi C."/>
            <person name="Clum A."/>
            <person name="LaButti K.M."/>
            <person name="Lindquist E.A."/>
            <person name="Yee Ngan C."/>
            <person name="Ohm R.A."/>
            <person name="Salamov A.A."/>
            <person name="Grigoriev I.V."/>
            <person name="Spatafora J.W."/>
            <person name="Berbee M.L."/>
        </authorList>
    </citation>
    <scope>NUCLEOTIDE SEQUENCE [LARGE SCALE GENOMIC DNA]</scope>
    <source>
        <strain evidence="1 2">NRRL 28638</strain>
    </source>
</reference>
<feature type="non-terminal residue" evidence="1">
    <location>
        <position position="1"/>
    </location>
</feature>
<dbReference type="SUPFAM" id="SSF52047">
    <property type="entry name" value="RNI-like"/>
    <property type="match status" value="1"/>
</dbReference>